<name>A0A7X0JV43_9GAMM</name>
<sequence>MSNSEPLAPLQQSEKTRLRRSPKRAVFDREALYQIFDEAMVAHVGFVQDQQSYVIPMLVWRWENRLMIHGSNGSRMIKALCGDQSICITATHLDGMVLAKSAFHHSSNYRSAMVMGSCYVLEDEREIEQSLEVFMELIAPGRWPQLRPPHANELAATTVLAIDIEEASVKIRTGGPVEDEGDLDWPVWTGELQLRQSLTAAVPDTHSVGDMADYRSAWGERWGL</sequence>
<dbReference type="RefSeq" id="WP_166845121.1">
    <property type="nucleotide sequence ID" value="NZ_JAAONY010000002.1"/>
</dbReference>
<dbReference type="Proteomes" id="UP000528457">
    <property type="component" value="Unassembled WGS sequence"/>
</dbReference>
<feature type="compositionally biased region" description="Polar residues" evidence="1">
    <location>
        <begin position="1"/>
        <end position="13"/>
    </location>
</feature>
<evidence type="ECO:0000313" key="3">
    <source>
        <dbReference type="Proteomes" id="UP000528457"/>
    </source>
</evidence>
<comment type="caution">
    <text evidence="2">The sequence shown here is derived from an EMBL/GenBank/DDBJ whole genome shotgun (WGS) entry which is preliminary data.</text>
</comment>
<evidence type="ECO:0008006" key="4">
    <source>
        <dbReference type="Google" id="ProtNLM"/>
    </source>
</evidence>
<feature type="region of interest" description="Disordered" evidence="1">
    <location>
        <begin position="1"/>
        <end position="22"/>
    </location>
</feature>
<keyword evidence="3" id="KW-1185">Reference proteome</keyword>
<evidence type="ECO:0000313" key="2">
    <source>
        <dbReference type="EMBL" id="MBB6522837.1"/>
    </source>
</evidence>
<dbReference type="InterPro" id="IPR012349">
    <property type="entry name" value="Split_barrel_FMN-bd"/>
</dbReference>
<dbReference type="Gene3D" id="2.30.110.10">
    <property type="entry name" value="Electron Transport, Fmn-binding Protein, Chain A"/>
    <property type="match status" value="1"/>
</dbReference>
<proteinExistence type="predicted"/>
<dbReference type="EMBL" id="JACHHT010000002">
    <property type="protein sequence ID" value="MBB6522837.1"/>
    <property type="molecule type" value="Genomic_DNA"/>
</dbReference>
<dbReference type="AlphaFoldDB" id="A0A7X0JV43"/>
<dbReference type="Pfam" id="PF12900">
    <property type="entry name" value="Pyridox_ox_2"/>
    <property type="match status" value="1"/>
</dbReference>
<organism evidence="2 3">
    <name type="scientific">Pseudoteredinibacter isoporae</name>
    <dbReference type="NCBI Taxonomy" id="570281"/>
    <lineage>
        <taxon>Bacteria</taxon>
        <taxon>Pseudomonadati</taxon>
        <taxon>Pseudomonadota</taxon>
        <taxon>Gammaproteobacteria</taxon>
        <taxon>Cellvibrionales</taxon>
        <taxon>Cellvibrionaceae</taxon>
        <taxon>Pseudoteredinibacter</taxon>
    </lineage>
</organism>
<dbReference type="SUPFAM" id="SSF50475">
    <property type="entry name" value="FMN-binding split barrel"/>
    <property type="match status" value="1"/>
</dbReference>
<dbReference type="PANTHER" id="PTHR34071">
    <property type="entry name" value="5-NITROIMIDAZOLE ANTIBIOTICS RESISTANCE PROTEIN, NIMA-FAMILY-RELATED PROTEIN-RELATED"/>
    <property type="match status" value="1"/>
</dbReference>
<dbReference type="PANTHER" id="PTHR34071:SF2">
    <property type="entry name" value="FLAVIN-NUCLEOTIDE-BINDING PROTEIN"/>
    <property type="match status" value="1"/>
</dbReference>
<evidence type="ECO:0000256" key="1">
    <source>
        <dbReference type="SAM" id="MobiDB-lite"/>
    </source>
</evidence>
<dbReference type="InterPro" id="IPR024747">
    <property type="entry name" value="Pyridox_Oxase-rel"/>
</dbReference>
<accession>A0A7X0JV43</accession>
<gene>
    <name evidence="2" type="ORF">HNR48_003122</name>
</gene>
<reference evidence="2 3" key="1">
    <citation type="submission" date="2020-08" db="EMBL/GenBank/DDBJ databases">
        <title>Genomic Encyclopedia of Type Strains, Phase IV (KMG-IV): sequencing the most valuable type-strain genomes for metagenomic binning, comparative biology and taxonomic classification.</title>
        <authorList>
            <person name="Goeker M."/>
        </authorList>
    </citation>
    <scope>NUCLEOTIDE SEQUENCE [LARGE SCALE GENOMIC DNA]</scope>
    <source>
        <strain evidence="2 3">DSM 22368</strain>
    </source>
</reference>
<protein>
    <recommendedName>
        <fullName evidence="4">Pyridoxamine 5'-phosphate oxidase family protein</fullName>
    </recommendedName>
</protein>
<dbReference type="InParanoid" id="A0A7X0JV43"/>